<feature type="transmembrane region" description="Helical" evidence="1">
    <location>
        <begin position="20"/>
        <end position="40"/>
    </location>
</feature>
<dbReference type="RefSeq" id="WP_233054640.1">
    <property type="nucleotide sequence ID" value="NZ_JAIMJA010000027.1"/>
</dbReference>
<dbReference type="Proteomes" id="UP001201273">
    <property type="component" value="Unassembled WGS sequence"/>
</dbReference>
<comment type="caution">
    <text evidence="2">The sequence shown here is derived from an EMBL/GenBank/DDBJ whole genome shotgun (WGS) entry which is preliminary data.</text>
</comment>
<evidence type="ECO:0008006" key="4">
    <source>
        <dbReference type="Google" id="ProtNLM"/>
    </source>
</evidence>
<dbReference type="EMBL" id="JAIMJA010000027">
    <property type="protein sequence ID" value="MCE2596884.1"/>
    <property type="molecule type" value="Genomic_DNA"/>
</dbReference>
<evidence type="ECO:0000313" key="2">
    <source>
        <dbReference type="EMBL" id="MCE2596884.1"/>
    </source>
</evidence>
<name>A0ABS8WH05_9GAMM</name>
<keyword evidence="1" id="KW-1133">Transmembrane helix</keyword>
<organism evidence="2 3">
    <name type="scientific">Motilimonas cestriensis</name>
    <dbReference type="NCBI Taxonomy" id="2742685"/>
    <lineage>
        <taxon>Bacteria</taxon>
        <taxon>Pseudomonadati</taxon>
        <taxon>Pseudomonadota</taxon>
        <taxon>Gammaproteobacteria</taxon>
        <taxon>Alteromonadales</taxon>
        <taxon>Alteromonadales genera incertae sedis</taxon>
        <taxon>Motilimonas</taxon>
    </lineage>
</organism>
<sequence length="151" mass="16876">MDDMKNFIPGYGSESNVARLLMLMSLFLVIVPGIIAAKTARLSFSGEVTMANVIEVNQVSFVDEATNEKFTDNIPKVEFTALNGKTYQVDLLPYLVPPKVGEQVEVVYLISDPNTALPNAFNRGPLYISIFFMALGLILFLRSAKMMRKRY</sequence>
<protein>
    <recommendedName>
        <fullName evidence="4">DUF3592 domain-containing protein</fullName>
    </recommendedName>
</protein>
<feature type="transmembrane region" description="Helical" evidence="1">
    <location>
        <begin position="124"/>
        <end position="141"/>
    </location>
</feature>
<accession>A0ABS8WH05</accession>
<keyword evidence="1" id="KW-0472">Membrane</keyword>
<reference evidence="2 3" key="1">
    <citation type="journal article" date="2022" name="Environ. Microbiol. Rep.">
        <title>Eco-phylogenetic analyses reveal divergent evolution of vitamin B12 metabolism in the marine bacterial family 'Psychromonadaceae'.</title>
        <authorList>
            <person name="Jin X."/>
            <person name="Yang Y."/>
            <person name="Cao H."/>
            <person name="Gao B."/>
            <person name="Zhao Z."/>
        </authorList>
    </citation>
    <scope>NUCLEOTIDE SEQUENCE [LARGE SCALE GENOMIC DNA]</scope>
    <source>
        <strain evidence="2 3">MKS20</strain>
    </source>
</reference>
<keyword evidence="1" id="KW-0812">Transmembrane</keyword>
<keyword evidence="3" id="KW-1185">Reference proteome</keyword>
<proteinExistence type="predicted"/>
<gene>
    <name evidence="2" type="ORF">K6Y31_19095</name>
</gene>
<evidence type="ECO:0000256" key="1">
    <source>
        <dbReference type="SAM" id="Phobius"/>
    </source>
</evidence>
<evidence type="ECO:0000313" key="3">
    <source>
        <dbReference type="Proteomes" id="UP001201273"/>
    </source>
</evidence>